<proteinExistence type="inferred from homology"/>
<dbReference type="Pfam" id="PF03998">
    <property type="entry name" value="Utp11"/>
    <property type="match status" value="1"/>
</dbReference>
<evidence type="ECO:0000256" key="4">
    <source>
        <dbReference type="ARBA" id="ARBA00023242"/>
    </source>
</evidence>
<evidence type="ECO:0000256" key="3">
    <source>
        <dbReference type="ARBA" id="ARBA00022552"/>
    </source>
</evidence>
<dbReference type="AlphaFoldDB" id="A0A9W5TC06"/>
<dbReference type="PANTHER" id="PTHR12838">
    <property type="entry name" value="U3 SMALL NUCLEOLAR RNA-ASSOCIATED PROTEIN 11"/>
    <property type="match status" value="1"/>
</dbReference>
<comment type="caution">
    <text evidence="6">The sequence shown here is derived from an EMBL/GenBank/DDBJ whole genome shotgun (WGS) entry which is preliminary data.</text>
</comment>
<dbReference type="InterPro" id="IPR007144">
    <property type="entry name" value="SSU_processome_Utp11"/>
</dbReference>
<accession>A0A9W5TC06</accession>
<gene>
    <name evidence="6" type="ORF">BaOVIS_028060</name>
</gene>
<reference evidence="6" key="1">
    <citation type="submission" date="2019-12" db="EMBL/GenBank/DDBJ databases">
        <title>Genome sequence of Babesia ovis.</title>
        <authorList>
            <person name="Yamagishi J."/>
            <person name="Sevinc F."/>
            <person name="Xuan X."/>
        </authorList>
    </citation>
    <scope>NUCLEOTIDE SEQUENCE</scope>
    <source>
        <strain evidence="6">Selcuk</strain>
    </source>
</reference>
<dbReference type="PANTHER" id="PTHR12838:SF0">
    <property type="entry name" value="U3 SMALL NUCLEOLAR RNA-ASSOCIATED PROTEIN 11-RELATED"/>
    <property type="match status" value="1"/>
</dbReference>
<keyword evidence="3" id="KW-0698">rRNA processing</keyword>
<evidence type="ECO:0000313" key="6">
    <source>
        <dbReference type="EMBL" id="GFE55402.1"/>
    </source>
</evidence>
<feature type="compositionally biased region" description="Low complexity" evidence="5">
    <location>
        <begin position="152"/>
        <end position="161"/>
    </location>
</feature>
<evidence type="ECO:0000313" key="7">
    <source>
        <dbReference type="Proteomes" id="UP001057455"/>
    </source>
</evidence>
<organism evidence="6 7">
    <name type="scientific">Babesia ovis</name>
    <dbReference type="NCBI Taxonomy" id="5869"/>
    <lineage>
        <taxon>Eukaryota</taxon>
        <taxon>Sar</taxon>
        <taxon>Alveolata</taxon>
        <taxon>Apicomplexa</taxon>
        <taxon>Aconoidasida</taxon>
        <taxon>Piroplasmida</taxon>
        <taxon>Babesiidae</taxon>
        <taxon>Babesia</taxon>
    </lineage>
</organism>
<evidence type="ECO:0000256" key="2">
    <source>
        <dbReference type="ARBA" id="ARBA00008105"/>
    </source>
</evidence>
<dbReference type="OrthoDB" id="29058at2759"/>
<name>A0A9W5TC06_BABOV</name>
<keyword evidence="4" id="KW-0539">Nucleus</keyword>
<evidence type="ECO:0000256" key="5">
    <source>
        <dbReference type="SAM" id="MobiDB-lite"/>
    </source>
</evidence>
<protein>
    <submittedName>
        <fullName evidence="6">U3 small nucleolar RNA-associated 11</fullName>
    </submittedName>
</protein>
<sequence length="243" mass="27989">MTDGLRHVVHRRVHLERSQPKARRSQVGQFLEKKKDYKKRAERFHVMERRIRDLAAKTRFRNEDEFNFKMVHGKLGDDGVVVLPSASAVEARKLDGKKKFRRTIDQLDRNRFVLQHRTTVKSRRAESAITDNATLLMGGNSHVTFSDDDESPSGAEEGSSGHFSGASKRQGKLPLGTTRTRATKRLEEHLELVNDTIKAQREDLALRQSLDAERNLRLALHQKRQVRRVPGTNVHLFPFVRQK</sequence>
<dbReference type="EMBL" id="BLIY01000020">
    <property type="protein sequence ID" value="GFE55402.1"/>
    <property type="molecule type" value="Genomic_DNA"/>
</dbReference>
<evidence type="ECO:0000256" key="1">
    <source>
        <dbReference type="ARBA" id="ARBA00004604"/>
    </source>
</evidence>
<dbReference type="GO" id="GO:0006364">
    <property type="term" value="P:rRNA processing"/>
    <property type="evidence" value="ECO:0007669"/>
    <property type="project" value="UniProtKB-KW"/>
</dbReference>
<comment type="subcellular location">
    <subcellularLocation>
        <location evidence="1">Nucleus</location>
        <location evidence="1">Nucleolus</location>
    </subcellularLocation>
</comment>
<comment type="similarity">
    <text evidence="2">Belongs to the UTP11 family.</text>
</comment>
<feature type="region of interest" description="Disordered" evidence="5">
    <location>
        <begin position="140"/>
        <end position="181"/>
    </location>
</feature>
<dbReference type="GO" id="GO:0032040">
    <property type="term" value="C:small-subunit processome"/>
    <property type="evidence" value="ECO:0007669"/>
    <property type="project" value="InterPro"/>
</dbReference>
<dbReference type="Proteomes" id="UP001057455">
    <property type="component" value="Unassembled WGS sequence"/>
</dbReference>
<keyword evidence="7" id="KW-1185">Reference proteome</keyword>